<dbReference type="AlphaFoldDB" id="A0A0F7ZQF6"/>
<evidence type="ECO:0000256" key="1">
    <source>
        <dbReference type="SAM" id="MobiDB-lite"/>
    </source>
</evidence>
<dbReference type="EMBL" id="KQ030508">
    <property type="protein sequence ID" value="KJZ77165.1"/>
    <property type="molecule type" value="Genomic_DNA"/>
</dbReference>
<dbReference type="PANTHER" id="PTHR37827:SF1">
    <property type="entry name" value="HNH DOMAIN-CONTAINING PROTEIN"/>
    <property type="match status" value="1"/>
</dbReference>
<evidence type="ECO:0000313" key="3">
    <source>
        <dbReference type="Proteomes" id="UP000054481"/>
    </source>
</evidence>
<evidence type="ECO:0000313" key="2">
    <source>
        <dbReference type="EMBL" id="KJZ77165.1"/>
    </source>
</evidence>
<proteinExistence type="predicted"/>
<name>A0A0F7ZQF6_9HYPO</name>
<reference evidence="2 3" key="1">
    <citation type="journal article" date="2014" name="Genome Biol. Evol.">
        <title>Comparative genomics and transcriptomics analyses reveal divergent lifestyle features of nematode endoparasitic fungus Hirsutella minnesotensis.</title>
        <authorList>
            <person name="Lai Y."/>
            <person name="Liu K."/>
            <person name="Zhang X."/>
            <person name="Zhang X."/>
            <person name="Li K."/>
            <person name="Wang N."/>
            <person name="Shu C."/>
            <person name="Wu Y."/>
            <person name="Wang C."/>
            <person name="Bushley K.E."/>
            <person name="Xiang M."/>
            <person name="Liu X."/>
        </authorList>
    </citation>
    <scope>NUCLEOTIDE SEQUENCE [LARGE SCALE GENOMIC DNA]</scope>
    <source>
        <strain evidence="2 3">3608</strain>
    </source>
</reference>
<gene>
    <name evidence="2" type="ORF">HIM_03486</name>
</gene>
<dbReference type="PANTHER" id="PTHR37827">
    <property type="entry name" value="TUDOR DOMAIN-CONTAINING PROTEIN"/>
    <property type="match status" value="1"/>
</dbReference>
<accession>A0A0F7ZQF6</accession>
<sequence length="256" mass="28574">MSETADESLALLRDCQTASLPLYCSPPTPTGMARSAGSGQRAGRRRIRDPEEPALGRPDPQQDAEEMADFIDYLAESVLASLHEGLQAFEYRSWRESELLPTQLALPLTEESLSALDLPPSVAETCVANRPVSPDPTLDFSLPPTTEAFLIPILPSYIETLTRAPPSNPSTRTDACEICGRSWAVKRGWHRKEDLQNVAWLCGACHRFVDHFRGHEELAQHHYTVDLLLQQQEIRNFAAWAGKLRWKGGRTRQADS</sequence>
<feature type="region of interest" description="Disordered" evidence="1">
    <location>
        <begin position="23"/>
        <end position="62"/>
    </location>
</feature>
<protein>
    <submittedName>
        <fullName evidence="2">Uncharacterized protein</fullName>
    </submittedName>
</protein>
<dbReference type="OrthoDB" id="4923455at2759"/>
<keyword evidence="3" id="KW-1185">Reference proteome</keyword>
<dbReference type="Proteomes" id="UP000054481">
    <property type="component" value="Unassembled WGS sequence"/>
</dbReference>
<organism evidence="2 3">
    <name type="scientific">Hirsutella minnesotensis 3608</name>
    <dbReference type="NCBI Taxonomy" id="1043627"/>
    <lineage>
        <taxon>Eukaryota</taxon>
        <taxon>Fungi</taxon>
        <taxon>Dikarya</taxon>
        <taxon>Ascomycota</taxon>
        <taxon>Pezizomycotina</taxon>
        <taxon>Sordariomycetes</taxon>
        <taxon>Hypocreomycetidae</taxon>
        <taxon>Hypocreales</taxon>
        <taxon>Ophiocordycipitaceae</taxon>
        <taxon>Hirsutella</taxon>
    </lineage>
</organism>